<dbReference type="KEGG" id="pspc:Strain318_000869"/>
<dbReference type="InterPro" id="IPR019734">
    <property type="entry name" value="TPR_rpt"/>
</dbReference>
<evidence type="ECO:0000313" key="4">
    <source>
        <dbReference type="EMBL" id="WKW14524.1"/>
    </source>
</evidence>
<evidence type="ECO:0000256" key="2">
    <source>
        <dbReference type="SAM" id="SignalP"/>
    </source>
</evidence>
<keyword evidence="2" id="KW-0732">Signal</keyword>
<feature type="chain" id="PRO_5041393759" description="Tetratricopeptide repeat protein" evidence="2">
    <location>
        <begin position="21"/>
        <end position="516"/>
    </location>
</feature>
<evidence type="ECO:0000313" key="5">
    <source>
        <dbReference type="Proteomes" id="UP001229955"/>
    </source>
</evidence>
<dbReference type="Pfam" id="PF14559">
    <property type="entry name" value="TPR_19"/>
    <property type="match status" value="1"/>
</dbReference>
<keyword evidence="1" id="KW-0802">TPR repeat</keyword>
<dbReference type="Gene3D" id="1.25.40.10">
    <property type="entry name" value="Tetratricopeptide repeat domain"/>
    <property type="match status" value="1"/>
</dbReference>
<accession>A0AA49JZ48</accession>
<feature type="signal peptide" evidence="2">
    <location>
        <begin position="1"/>
        <end position="20"/>
    </location>
</feature>
<proteinExistence type="predicted"/>
<feature type="repeat" description="TPR" evidence="1">
    <location>
        <begin position="169"/>
        <end position="202"/>
    </location>
</feature>
<organism evidence="3">
    <name type="scientific">Pseudogemmatithrix spongiicola</name>
    <dbReference type="NCBI Taxonomy" id="3062599"/>
    <lineage>
        <taxon>Bacteria</taxon>
        <taxon>Pseudomonadati</taxon>
        <taxon>Gemmatimonadota</taxon>
        <taxon>Gemmatimonadia</taxon>
        <taxon>Gemmatimonadales</taxon>
        <taxon>Gemmatimonadaceae</taxon>
        <taxon>Pseudogemmatithrix</taxon>
    </lineage>
</organism>
<sequence>MTRVAAALLAIALVTGRAAAQQDPSRAARDSLAARVARGDSAWAREDHPAARAAYDAVVRADSSFSSRAVFRLGLLQAWDNRFEPALAALRLYVRLEPADLEGRVALARTYAWASRYATSLAQYDSVLARDASYRDAVVGKAQTLAWSDRLPEAEARLERWLERRADDVEAWTLLGQFRRWRGDARAAESALDRALALRPDDAAAREQMSWVRVERRPTVTWSLVGAKDSEDNTLWHRELGVEAAGFGNSRIGVTARLREASVTNVDAAVMPGALAYIVGRPAGRAVTTRAELGVVQYPDGLSPAATRLRGALRVSGSPRRGLRLSGGFSHEPFDEVLSTARRGLMFSVFDLDAAYAVTPRLQLGLAGSSGLALGYGVDLDASRTTVLGALRFTPRRGTQLALTHREASWDEPQFGVFFSPQRWATTELALSSERTAELGLVLAGDLGLASQLVGFESSPLDHAIVPRATMRVGYRAAPGREVIFGLVYANVAGAGAITASDYRYGAATLGGRWTF</sequence>
<dbReference type="SUPFAM" id="SSF48452">
    <property type="entry name" value="TPR-like"/>
    <property type="match status" value="1"/>
</dbReference>
<evidence type="ECO:0000256" key="1">
    <source>
        <dbReference type="PROSITE-ProRule" id="PRU00339"/>
    </source>
</evidence>
<dbReference type="RefSeq" id="WP_367887312.1">
    <property type="nucleotide sequence ID" value="NZ_CP130612.1"/>
</dbReference>
<dbReference type="AlphaFoldDB" id="A0AA49JTF8"/>
<dbReference type="SMART" id="SM00028">
    <property type="entry name" value="TPR"/>
    <property type="match status" value="4"/>
</dbReference>
<dbReference type="PROSITE" id="PS50005">
    <property type="entry name" value="TPR"/>
    <property type="match status" value="1"/>
</dbReference>
<evidence type="ECO:0000313" key="3">
    <source>
        <dbReference type="EMBL" id="WKW11614.1"/>
    </source>
</evidence>
<dbReference type="EMBL" id="CP130613">
    <property type="protein sequence ID" value="WKW14524.1"/>
    <property type="molecule type" value="Genomic_DNA"/>
</dbReference>
<reference evidence="3" key="1">
    <citation type="submission" date="2023-07" db="EMBL/GenBank/DDBJ databases">
        <authorList>
            <person name="Haufschild T."/>
            <person name="Kallscheuer N."/>
            <person name="Hammer J."/>
            <person name="Kohn T."/>
            <person name="Kabuu M."/>
            <person name="Jogler M."/>
            <person name="Wohfarth N."/>
            <person name="Heuer A."/>
            <person name="Rohde M."/>
            <person name="van Teeseling M.C.F."/>
            <person name="Jogler C."/>
        </authorList>
    </citation>
    <scope>NUCLEOTIDE SEQUENCE</scope>
    <source>
        <strain evidence="3">Strain 138</strain>
        <strain evidence="4">Strain 318</strain>
    </source>
</reference>
<dbReference type="Proteomes" id="UP001229955">
    <property type="component" value="Chromosome"/>
</dbReference>
<dbReference type="InterPro" id="IPR011990">
    <property type="entry name" value="TPR-like_helical_dom_sf"/>
</dbReference>
<accession>A0AA49JTF8</accession>
<keyword evidence="5" id="KW-1185">Reference proteome</keyword>
<evidence type="ECO:0008006" key="6">
    <source>
        <dbReference type="Google" id="ProtNLM"/>
    </source>
</evidence>
<protein>
    <recommendedName>
        <fullName evidence="6">Tetratricopeptide repeat protein</fullName>
    </recommendedName>
</protein>
<name>A0AA49JTF8_9BACT</name>
<dbReference type="EMBL" id="CP130612">
    <property type="protein sequence ID" value="WKW11614.1"/>
    <property type="molecule type" value="Genomic_DNA"/>
</dbReference>
<gene>
    <name evidence="3" type="ORF">Strain138_000869</name>
    <name evidence="4" type="ORF">Strain318_000869</name>
</gene>